<protein>
    <recommendedName>
        <fullName evidence="2">Ferrous iron transporter FeoA-like domain-containing protein</fullName>
    </recommendedName>
</protein>
<accession>A0A0P6Y394</accession>
<comment type="caution">
    <text evidence="3">The sequence shown here is derived from an EMBL/GenBank/DDBJ whole genome shotgun (WGS) entry which is preliminary data.</text>
</comment>
<dbReference type="Gene3D" id="2.30.30.90">
    <property type="match status" value="1"/>
</dbReference>
<dbReference type="SMART" id="SM00899">
    <property type="entry name" value="FeoA"/>
    <property type="match status" value="1"/>
</dbReference>
<keyword evidence="4" id="KW-1185">Reference proteome</keyword>
<dbReference type="AlphaFoldDB" id="A0A0P6Y394"/>
<dbReference type="RefSeq" id="WP_054520236.1">
    <property type="nucleotide sequence ID" value="NZ_LGKO01000002.1"/>
</dbReference>
<dbReference type="InterPro" id="IPR007167">
    <property type="entry name" value="Fe-transptr_FeoA-like"/>
</dbReference>
<evidence type="ECO:0000256" key="1">
    <source>
        <dbReference type="ARBA" id="ARBA00023004"/>
    </source>
</evidence>
<feature type="domain" description="Ferrous iron transporter FeoA-like" evidence="2">
    <location>
        <begin position="24"/>
        <end position="94"/>
    </location>
</feature>
<evidence type="ECO:0000313" key="4">
    <source>
        <dbReference type="Proteomes" id="UP000050544"/>
    </source>
</evidence>
<name>A0A0P6Y394_9CHLR</name>
<keyword evidence="1" id="KW-0408">Iron</keyword>
<dbReference type="Proteomes" id="UP000050544">
    <property type="component" value="Unassembled WGS sequence"/>
</dbReference>
<dbReference type="Pfam" id="PF04023">
    <property type="entry name" value="FeoA"/>
    <property type="match status" value="1"/>
</dbReference>
<sequence length="109" mass="12340">MLIPRFRLHRGRHRHGQGRHPARPTLWHASPGQEVTIVGFEALPPDFQHYLQAYGLMPGRTVRVLAQRPVTIVQVEHTELAFEPQIARCILVSPVSEKTPSEETNPPTP</sequence>
<gene>
    <name evidence="3" type="ORF">SE15_00985</name>
</gene>
<evidence type="ECO:0000313" key="3">
    <source>
        <dbReference type="EMBL" id="KPL83849.1"/>
    </source>
</evidence>
<dbReference type="GO" id="GO:0046914">
    <property type="term" value="F:transition metal ion binding"/>
    <property type="evidence" value="ECO:0007669"/>
    <property type="project" value="InterPro"/>
</dbReference>
<dbReference type="InterPro" id="IPR038157">
    <property type="entry name" value="FeoA_core_dom"/>
</dbReference>
<dbReference type="STRING" id="869279.SE15_00985"/>
<proteinExistence type="predicted"/>
<organism evidence="3 4">
    <name type="scientific">Thermanaerothrix daxensis</name>
    <dbReference type="NCBI Taxonomy" id="869279"/>
    <lineage>
        <taxon>Bacteria</taxon>
        <taxon>Bacillati</taxon>
        <taxon>Chloroflexota</taxon>
        <taxon>Anaerolineae</taxon>
        <taxon>Anaerolineales</taxon>
        <taxon>Anaerolineaceae</taxon>
        <taxon>Thermanaerothrix</taxon>
    </lineage>
</organism>
<dbReference type="OrthoDB" id="166867at2"/>
<reference evidence="3 4" key="1">
    <citation type="submission" date="2015-07" db="EMBL/GenBank/DDBJ databases">
        <title>Whole genome sequence of Thermanaerothrix daxensis DSM 23592.</title>
        <authorList>
            <person name="Hemp J."/>
            <person name="Ward L.M."/>
            <person name="Pace L.A."/>
            <person name="Fischer W.W."/>
        </authorList>
    </citation>
    <scope>NUCLEOTIDE SEQUENCE [LARGE SCALE GENOMIC DNA]</scope>
    <source>
        <strain evidence="3 4">GNS-1</strain>
    </source>
</reference>
<evidence type="ECO:0000259" key="2">
    <source>
        <dbReference type="SMART" id="SM00899"/>
    </source>
</evidence>
<dbReference type="EMBL" id="LGKO01000002">
    <property type="protein sequence ID" value="KPL83849.1"/>
    <property type="molecule type" value="Genomic_DNA"/>
</dbReference>
<dbReference type="SUPFAM" id="SSF50037">
    <property type="entry name" value="C-terminal domain of transcriptional repressors"/>
    <property type="match status" value="1"/>
</dbReference>
<dbReference type="InterPro" id="IPR008988">
    <property type="entry name" value="Transcriptional_repressor_C"/>
</dbReference>